<dbReference type="EMBL" id="FOXA01000012">
    <property type="protein sequence ID" value="SFP78029.1"/>
    <property type="molecule type" value="Genomic_DNA"/>
</dbReference>
<dbReference type="InterPro" id="IPR036909">
    <property type="entry name" value="Cyt_c-like_dom_sf"/>
</dbReference>
<keyword evidence="5" id="KW-0732">Signal</keyword>
<keyword evidence="1 4" id="KW-0349">Heme</keyword>
<dbReference type="STRING" id="441119.SAMN04488047_112149"/>
<evidence type="ECO:0000256" key="3">
    <source>
        <dbReference type="ARBA" id="ARBA00023004"/>
    </source>
</evidence>
<gene>
    <name evidence="7" type="ORF">SAMN04488047_112149</name>
</gene>
<dbReference type="OrthoDB" id="335174at2"/>
<evidence type="ECO:0000256" key="1">
    <source>
        <dbReference type="ARBA" id="ARBA00022617"/>
    </source>
</evidence>
<reference evidence="7 8" key="1">
    <citation type="submission" date="2016-10" db="EMBL/GenBank/DDBJ databases">
        <authorList>
            <person name="de Groot N.N."/>
        </authorList>
    </citation>
    <scope>NUCLEOTIDE SEQUENCE [LARGE SCALE GENOMIC DNA]</scope>
    <source>
        <strain evidence="7 8">DSM 19547</strain>
    </source>
</reference>
<dbReference type="Gene3D" id="1.10.760.10">
    <property type="entry name" value="Cytochrome c-like domain"/>
    <property type="match status" value="1"/>
</dbReference>
<sequence>MRLPNALFRLLIALGLSALPAGADDLGQEEFKNSCAVCHGASGMGDGPLAPVLTVPVSDLTTIEARNDGEFPLLHIIQVIDGRTGIRGHGYPMPVWGARFKAEEIETSGPYAAEIIVRGRVLSLAYYLESLQETPAPEE</sequence>
<dbReference type="InterPro" id="IPR009056">
    <property type="entry name" value="Cyt_c-like_dom"/>
</dbReference>
<feature type="chain" id="PRO_5011544433" evidence="5">
    <location>
        <begin position="24"/>
        <end position="139"/>
    </location>
</feature>
<evidence type="ECO:0000259" key="6">
    <source>
        <dbReference type="PROSITE" id="PS51007"/>
    </source>
</evidence>
<accession>A0A1I5T4S9</accession>
<proteinExistence type="predicted"/>
<dbReference type="GO" id="GO:0009055">
    <property type="term" value="F:electron transfer activity"/>
    <property type="evidence" value="ECO:0007669"/>
    <property type="project" value="InterPro"/>
</dbReference>
<feature type="domain" description="Cytochrome c" evidence="6">
    <location>
        <begin position="22"/>
        <end position="116"/>
    </location>
</feature>
<dbReference type="GO" id="GO:0020037">
    <property type="term" value="F:heme binding"/>
    <property type="evidence" value="ECO:0007669"/>
    <property type="project" value="InterPro"/>
</dbReference>
<evidence type="ECO:0000256" key="5">
    <source>
        <dbReference type="SAM" id="SignalP"/>
    </source>
</evidence>
<keyword evidence="3 4" id="KW-0408">Iron</keyword>
<evidence type="ECO:0000256" key="2">
    <source>
        <dbReference type="ARBA" id="ARBA00022723"/>
    </source>
</evidence>
<feature type="signal peptide" evidence="5">
    <location>
        <begin position="1"/>
        <end position="23"/>
    </location>
</feature>
<evidence type="ECO:0000313" key="8">
    <source>
        <dbReference type="Proteomes" id="UP000199356"/>
    </source>
</evidence>
<dbReference type="GO" id="GO:0046872">
    <property type="term" value="F:metal ion binding"/>
    <property type="evidence" value="ECO:0007669"/>
    <property type="project" value="UniProtKB-KW"/>
</dbReference>
<name>A0A1I5T4S9_9RHOB</name>
<dbReference type="SUPFAM" id="SSF46626">
    <property type="entry name" value="Cytochrome c"/>
    <property type="match status" value="1"/>
</dbReference>
<evidence type="ECO:0000313" key="7">
    <source>
        <dbReference type="EMBL" id="SFP78029.1"/>
    </source>
</evidence>
<protein>
    <submittedName>
        <fullName evidence="7">Cytochrome C oxidase, cbb3-type, subunit III</fullName>
    </submittedName>
</protein>
<evidence type="ECO:0000256" key="4">
    <source>
        <dbReference type="PROSITE-ProRule" id="PRU00433"/>
    </source>
</evidence>
<dbReference type="Proteomes" id="UP000199356">
    <property type="component" value="Unassembled WGS sequence"/>
</dbReference>
<organism evidence="7 8">
    <name type="scientific">Tranquillimonas alkanivorans</name>
    <dbReference type="NCBI Taxonomy" id="441119"/>
    <lineage>
        <taxon>Bacteria</taxon>
        <taxon>Pseudomonadati</taxon>
        <taxon>Pseudomonadota</taxon>
        <taxon>Alphaproteobacteria</taxon>
        <taxon>Rhodobacterales</taxon>
        <taxon>Roseobacteraceae</taxon>
        <taxon>Tranquillimonas</taxon>
    </lineage>
</organism>
<dbReference type="Pfam" id="PF00034">
    <property type="entry name" value="Cytochrom_C"/>
    <property type="match status" value="1"/>
</dbReference>
<dbReference type="RefSeq" id="WP_093423557.1">
    <property type="nucleotide sequence ID" value="NZ_FOXA01000012.1"/>
</dbReference>
<keyword evidence="2 4" id="KW-0479">Metal-binding</keyword>
<dbReference type="AlphaFoldDB" id="A0A1I5T4S9"/>
<keyword evidence="8" id="KW-1185">Reference proteome</keyword>
<dbReference type="PROSITE" id="PS51007">
    <property type="entry name" value="CYTC"/>
    <property type="match status" value="1"/>
</dbReference>